<evidence type="ECO:0000313" key="2">
    <source>
        <dbReference type="EMBL" id="AXI64397.1"/>
    </source>
</evidence>
<dbReference type="InterPro" id="IPR011990">
    <property type="entry name" value="TPR-like_helical_dom_sf"/>
</dbReference>
<organism evidence="2 3">
    <name type="scientific">Pseudomonas kribbensis</name>
    <dbReference type="NCBI Taxonomy" id="1628086"/>
    <lineage>
        <taxon>Bacteria</taxon>
        <taxon>Pseudomonadati</taxon>
        <taxon>Pseudomonadota</taxon>
        <taxon>Gammaproteobacteria</taxon>
        <taxon>Pseudomonadales</taxon>
        <taxon>Pseudomonadaceae</taxon>
        <taxon>Pseudomonas</taxon>
    </lineage>
</organism>
<dbReference type="Proteomes" id="UP000253720">
    <property type="component" value="Chromosome"/>
</dbReference>
<dbReference type="InterPro" id="IPR050767">
    <property type="entry name" value="Sel1_AlgK"/>
</dbReference>
<feature type="signal peptide" evidence="1">
    <location>
        <begin position="1"/>
        <end position="19"/>
    </location>
</feature>
<name>A0A345RYN1_9PSED</name>
<dbReference type="Gene3D" id="1.25.40.10">
    <property type="entry name" value="Tetratricopeptide repeat domain"/>
    <property type="match status" value="2"/>
</dbReference>
<accession>A0A345RYN1</accession>
<dbReference type="PANTHER" id="PTHR11102:SF160">
    <property type="entry name" value="ERAD-ASSOCIATED E3 UBIQUITIN-PROTEIN LIGASE COMPONENT HRD3"/>
    <property type="match status" value="1"/>
</dbReference>
<dbReference type="InterPro" id="IPR006597">
    <property type="entry name" value="Sel1-like"/>
</dbReference>
<sequence length="321" mass="35828">MKNIALALYFTLSSYPAYAQLSADQQIAKDQGLHLYQQSDWYDSQPLLKVAAEGGDRVAQYYLGEALRLSNRYTTAEARKWYEAAASQGDLYAMLRLSSKSDPCNVFGDCTGMSADEWRDQAIEIAKKRAKHGNTEAMTVLFITKQGFNWLEQAAEAGDPLAQNTLAGIYKDGGGWFFIPGSRNKAIEKWYRASAEGGYPRAMYLYANYLFENNGKKEDVAFWLKKSAEHGYIEAVGNYALSVAHMPDDLGYTKDLKEAYALAYLMSGFNGGGTAAEDGKMILSDIAKEMTEKEIKQGILLAKNWEKSHPPLSYFPPIYGY</sequence>
<evidence type="ECO:0000256" key="1">
    <source>
        <dbReference type="SAM" id="SignalP"/>
    </source>
</evidence>
<proteinExistence type="predicted"/>
<gene>
    <name evidence="2" type="ORF">DLD99_05620</name>
</gene>
<reference evidence="2 3" key="1">
    <citation type="submission" date="2018-05" db="EMBL/GenBank/DDBJ databases">
        <title>Complete genome sequence of Pseudomonas kribbensis 46-2(T).</title>
        <authorList>
            <person name="Jeong H."/>
            <person name="Lee S.-G."/>
            <person name="Rha E."/>
            <person name="Kim H."/>
        </authorList>
    </citation>
    <scope>NUCLEOTIDE SEQUENCE [LARGE SCALE GENOMIC DNA]</scope>
    <source>
        <strain evidence="2 3">46-2</strain>
    </source>
</reference>
<dbReference type="EMBL" id="CP029608">
    <property type="protein sequence ID" value="AXI64397.1"/>
    <property type="molecule type" value="Genomic_DNA"/>
</dbReference>
<dbReference type="KEGG" id="pke:DLD99_05620"/>
<keyword evidence="1" id="KW-0732">Signal</keyword>
<evidence type="ECO:0000313" key="3">
    <source>
        <dbReference type="Proteomes" id="UP000253720"/>
    </source>
</evidence>
<protein>
    <recommendedName>
        <fullName evidence="4">Sel1 repeat family protein</fullName>
    </recommendedName>
</protein>
<keyword evidence="3" id="KW-1185">Reference proteome</keyword>
<dbReference type="SUPFAM" id="SSF81901">
    <property type="entry name" value="HCP-like"/>
    <property type="match status" value="2"/>
</dbReference>
<dbReference type="AlphaFoldDB" id="A0A345RYN1"/>
<dbReference type="PANTHER" id="PTHR11102">
    <property type="entry name" value="SEL-1-LIKE PROTEIN"/>
    <property type="match status" value="1"/>
</dbReference>
<evidence type="ECO:0008006" key="4">
    <source>
        <dbReference type="Google" id="ProtNLM"/>
    </source>
</evidence>
<feature type="chain" id="PRO_5016972730" description="Sel1 repeat family protein" evidence="1">
    <location>
        <begin position="20"/>
        <end position="321"/>
    </location>
</feature>
<dbReference type="SMART" id="SM00671">
    <property type="entry name" value="SEL1"/>
    <property type="match status" value="3"/>
</dbReference>